<proteinExistence type="predicted"/>
<keyword evidence="1" id="KW-0812">Transmembrane</keyword>
<keyword evidence="1" id="KW-0472">Membrane</keyword>
<feature type="transmembrane region" description="Helical" evidence="1">
    <location>
        <begin position="144"/>
        <end position="167"/>
    </location>
</feature>
<comment type="caution">
    <text evidence="3">The sequence shown here is derived from an EMBL/GenBank/DDBJ whole genome shotgun (WGS) entry which is preliminary data.</text>
</comment>
<evidence type="ECO:0000256" key="1">
    <source>
        <dbReference type="SAM" id="Phobius"/>
    </source>
</evidence>
<protein>
    <submittedName>
        <fullName evidence="3">Uncharacterized protein</fullName>
    </submittedName>
</protein>
<dbReference type="EMBL" id="JAUKUA010000004">
    <property type="protein sequence ID" value="KAK0716248.1"/>
    <property type="molecule type" value="Genomic_DNA"/>
</dbReference>
<gene>
    <name evidence="3" type="ORF">B0H67DRAFT_610808</name>
</gene>
<evidence type="ECO:0000313" key="3">
    <source>
        <dbReference type="EMBL" id="KAK0716248.1"/>
    </source>
</evidence>
<feature type="signal peptide" evidence="2">
    <location>
        <begin position="1"/>
        <end position="23"/>
    </location>
</feature>
<name>A0AA40AI40_9PEZI</name>
<evidence type="ECO:0000313" key="4">
    <source>
        <dbReference type="Proteomes" id="UP001172102"/>
    </source>
</evidence>
<keyword evidence="4" id="KW-1185">Reference proteome</keyword>
<keyword evidence="2" id="KW-0732">Signal</keyword>
<reference evidence="3" key="1">
    <citation type="submission" date="2023-06" db="EMBL/GenBank/DDBJ databases">
        <title>Genome-scale phylogeny and comparative genomics of the fungal order Sordariales.</title>
        <authorList>
            <consortium name="Lawrence Berkeley National Laboratory"/>
            <person name="Hensen N."/>
            <person name="Bonometti L."/>
            <person name="Westerberg I."/>
            <person name="Brannstrom I.O."/>
            <person name="Guillou S."/>
            <person name="Cros-Aarteil S."/>
            <person name="Calhoun S."/>
            <person name="Haridas S."/>
            <person name="Kuo A."/>
            <person name="Mondo S."/>
            <person name="Pangilinan J."/>
            <person name="Riley R."/>
            <person name="Labutti K."/>
            <person name="Andreopoulos B."/>
            <person name="Lipzen A."/>
            <person name="Chen C."/>
            <person name="Yanf M."/>
            <person name="Daum C."/>
            <person name="Ng V."/>
            <person name="Clum A."/>
            <person name="Steindorff A."/>
            <person name="Ohm R."/>
            <person name="Martin F."/>
            <person name="Silar P."/>
            <person name="Natvig D."/>
            <person name="Lalanne C."/>
            <person name="Gautier V."/>
            <person name="Ament-Velasquez S.L."/>
            <person name="Kruys A."/>
            <person name="Hutchinson M.I."/>
            <person name="Powell A.J."/>
            <person name="Barry K."/>
            <person name="Miller A.N."/>
            <person name="Grigoriev I.V."/>
            <person name="Debuchy R."/>
            <person name="Gladieux P."/>
            <person name="Thoren M.H."/>
            <person name="Johannesson H."/>
        </authorList>
    </citation>
    <scope>NUCLEOTIDE SEQUENCE</scope>
    <source>
        <strain evidence="3">SMH4607-1</strain>
    </source>
</reference>
<dbReference type="AlphaFoldDB" id="A0AA40AI40"/>
<organism evidence="3 4">
    <name type="scientific">Lasiosphaeris hirsuta</name>
    <dbReference type="NCBI Taxonomy" id="260670"/>
    <lineage>
        <taxon>Eukaryota</taxon>
        <taxon>Fungi</taxon>
        <taxon>Dikarya</taxon>
        <taxon>Ascomycota</taxon>
        <taxon>Pezizomycotina</taxon>
        <taxon>Sordariomycetes</taxon>
        <taxon>Sordariomycetidae</taxon>
        <taxon>Sordariales</taxon>
        <taxon>Lasiosphaeriaceae</taxon>
        <taxon>Lasiosphaeris</taxon>
    </lineage>
</organism>
<dbReference type="Proteomes" id="UP001172102">
    <property type="component" value="Unassembled WGS sequence"/>
</dbReference>
<feature type="chain" id="PRO_5041457016" evidence="2">
    <location>
        <begin position="24"/>
        <end position="181"/>
    </location>
</feature>
<sequence>MPSVAPFVLAGFWLWGVLDRKQAAYHAAQYRPFKIADDHKFAPSDVSVVCCSLEPEANFVDRLEGWLLNSSLEVIVVTCSAYLAKFQSTLEAVSFDISKVRVSKRTGRAYVMQIIRWECSTTPQIWRNAYLAHLFRDVIILIHLWAFGVTLKECPMLAYVLLFYYVYRMVEEYRASFKQYP</sequence>
<keyword evidence="1" id="KW-1133">Transmembrane helix</keyword>
<evidence type="ECO:0000256" key="2">
    <source>
        <dbReference type="SAM" id="SignalP"/>
    </source>
</evidence>
<accession>A0AA40AI40</accession>